<evidence type="ECO:0000313" key="2">
    <source>
        <dbReference type="Proteomes" id="UP000294933"/>
    </source>
</evidence>
<dbReference type="STRING" id="50990.A0A4Y7PUD0"/>
<dbReference type="EMBL" id="ML170212">
    <property type="protein sequence ID" value="TDL18150.1"/>
    <property type="molecule type" value="Genomic_DNA"/>
</dbReference>
<dbReference type="Proteomes" id="UP000294933">
    <property type="component" value="Unassembled WGS sequence"/>
</dbReference>
<gene>
    <name evidence="1" type="ORF">BD410DRAFT_793647</name>
</gene>
<dbReference type="Gene3D" id="1.20.1280.50">
    <property type="match status" value="1"/>
</dbReference>
<dbReference type="OrthoDB" id="2998253at2759"/>
<protein>
    <recommendedName>
        <fullName evidence="3">F-box domain-containing protein</fullName>
    </recommendedName>
</protein>
<dbReference type="AlphaFoldDB" id="A0A4Y7PUD0"/>
<dbReference type="VEuPathDB" id="FungiDB:BD410DRAFT_793647"/>
<keyword evidence="2" id="KW-1185">Reference proteome</keyword>
<evidence type="ECO:0000313" key="1">
    <source>
        <dbReference type="EMBL" id="TDL18150.1"/>
    </source>
</evidence>
<dbReference type="SUPFAM" id="SSF81383">
    <property type="entry name" value="F-box domain"/>
    <property type="match status" value="1"/>
</dbReference>
<accession>A0A4Y7PUD0</accession>
<evidence type="ECO:0008006" key="3">
    <source>
        <dbReference type="Google" id="ProtNLM"/>
    </source>
</evidence>
<proteinExistence type="predicted"/>
<sequence>MDHISEEKKEIPSSENLSTPIVSLAPELLCSIFSHCVSNDQPKDARSSDSIRCSFRAPLLLGRVCSRWRDVTISSPKLWSSCAVGADRDPPETDLAKDLEATKHWISSMER</sequence>
<name>A0A4Y7PUD0_9AGAM</name>
<reference evidence="1 2" key="1">
    <citation type="submission" date="2018-06" db="EMBL/GenBank/DDBJ databases">
        <title>A transcriptomic atlas of mushroom development highlights an independent origin of complex multicellularity.</title>
        <authorList>
            <consortium name="DOE Joint Genome Institute"/>
            <person name="Krizsan K."/>
            <person name="Almasi E."/>
            <person name="Merenyi Z."/>
            <person name="Sahu N."/>
            <person name="Viragh M."/>
            <person name="Koszo T."/>
            <person name="Mondo S."/>
            <person name="Kiss B."/>
            <person name="Balint B."/>
            <person name="Kues U."/>
            <person name="Barry K."/>
            <person name="Hegedus J.C."/>
            <person name="Henrissat B."/>
            <person name="Johnson J."/>
            <person name="Lipzen A."/>
            <person name="Ohm R."/>
            <person name="Nagy I."/>
            <person name="Pangilinan J."/>
            <person name="Yan J."/>
            <person name="Xiong Y."/>
            <person name="Grigoriev I.V."/>
            <person name="Hibbett D.S."/>
            <person name="Nagy L.G."/>
        </authorList>
    </citation>
    <scope>NUCLEOTIDE SEQUENCE [LARGE SCALE GENOMIC DNA]</scope>
    <source>
        <strain evidence="1 2">SZMC22713</strain>
    </source>
</reference>
<dbReference type="InterPro" id="IPR036047">
    <property type="entry name" value="F-box-like_dom_sf"/>
</dbReference>
<organism evidence="1 2">
    <name type="scientific">Rickenella mellea</name>
    <dbReference type="NCBI Taxonomy" id="50990"/>
    <lineage>
        <taxon>Eukaryota</taxon>
        <taxon>Fungi</taxon>
        <taxon>Dikarya</taxon>
        <taxon>Basidiomycota</taxon>
        <taxon>Agaricomycotina</taxon>
        <taxon>Agaricomycetes</taxon>
        <taxon>Hymenochaetales</taxon>
        <taxon>Rickenellaceae</taxon>
        <taxon>Rickenella</taxon>
    </lineage>
</organism>